<sequence length="213" mass="23238">MPFAVGTVRDIPVRGALKLCGLTWSAECLWFSEAVSSQIASLDPISGKVVRRLDCPGVRTDLTTIGGRLLQVAGDDRVLRLVDPEDGELLGEFGNPRPGNVLCGLEATRHGLWLGYEDLRQVDLRDPDGFGLIDTFPVRQPIAGLTVSDSYLVYADHHAATINLYDVAARREVAAYSVAGNPTGITWDGRRIWYCDFTTLQLRAIEVPGITKG</sequence>
<dbReference type="SUPFAM" id="SSF50969">
    <property type="entry name" value="YVTN repeat-like/Quinoprotein amine dehydrogenase"/>
    <property type="match status" value="1"/>
</dbReference>
<dbReference type="InterPro" id="IPR015943">
    <property type="entry name" value="WD40/YVTN_repeat-like_dom_sf"/>
</dbReference>
<reference evidence="2" key="1">
    <citation type="submission" date="2016-06" db="EMBL/GenBank/DDBJ databases">
        <authorList>
            <person name="Varghese N."/>
        </authorList>
    </citation>
    <scope>NUCLEOTIDE SEQUENCE [LARGE SCALE GENOMIC DNA]</scope>
    <source>
        <strain evidence="2">DSM 45555</strain>
    </source>
</reference>
<name>A0A1C4V8U3_9ACTN</name>
<protein>
    <submittedName>
        <fullName evidence="1">Uncharacterized protein</fullName>
    </submittedName>
</protein>
<accession>A0A1C4V8U3</accession>
<dbReference type="Proteomes" id="UP000198551">
    <property type="component" value="Unassembled WGS sequence"/>
</dbReference>
<dbReference type="RefSeq" id="WP_026268650.1">
    <property type="nucleotide sequence ID" value="NZ_FMCV01000003.1"/>
</dbReference>
<dbReference type="AlphaFoldDB" id="A0A1C4V8U3"/>
<keyword evidence="2" id="KW-1185">Reference proteome</keyword>
<proteinExistence type="predicted"/>
<organism evidence="1 2">
    <name type="scientific">Micromonospora marina</name>
    <dbReference type="NCBI Taxonomy" id="307120"/>
    <lineage>
        <taxon>Bacteria</taxon>
        <taxon>Bacillati</taxon>
        <taxon>Actinomycetota</taxon>
        <taxon>Actinomycetes</taxon>
        <taxon>Micromonosporales</taxon>
        <taxon>Micromonosporaceae</taxon>
        <taxon>Micromonospora</taxon>
    </lineage>
</organism>
<dbReference type="InterPro" id="IPR011044">
    <property type="entry name" value="Quino_amine_DH_bsu"/>
</dbReference>
<gene>
    <name evidence="1" type="ORF">GA0070215_1035</name>
</gene>
<dbReference type="Gene3D" id="2.130.10.10">
    <property type="entry name" value="YVTN repeat-like/Quinoprotein amine dehydrogenase"/>
    <property type="match status" value="1"/>
</dbReference>
<evidence type="ECO:0000313" key="1">
    <source>
        <dbReference type="EMBL" id="SCE80450.1"/>
    </source>
</evidence>
<evidence type="ECO:0000313" key="2">
    <source>
        <dbReference type="Proteomes" id="UP000198551"/>
    </source>
</evidence>
<dbReference type="EMBL" id="FMCV01000003">
    <property type="protein sequence ID" value="SCE80450.1"/>
    <property type="molecule type" value="Genomic_DNA"/>
</dbReference>